<protein>
    <submittedName>
        <fullName evidence="2">Peptidoglycan-binding protein</fullName>
    </submittedName>
</protein>
<dbReference type="Proteomes" id="UP000807785">
    <property type="component" value="Unassembled WGS sequence"/>
</dbReference>
<evidence type="ECO:0000313" key="2">
    <source>
        <dbReference type="EMBL" id="MBK6971801.1"/>
    </source>
</evidence>
<accession>A0A9D7HPZ3</accession>
<dbReference type="Gene3D" id="1.10.101.10">
    <property type="entry name" value="PGBD-like superfamily/PGBD"/>
    <property type="match status" value="1"/>
</dbReference>
<gene>
    <name evidence="2" type="ORF">IPH26_02155</name>
</gene>
<name>A0A9D7HPZ3_9PROT</name>
<feature type="compositionally biased region" description="Low complexity" evidence="1">
    <location>
        <begin position="177"/>
        <end position="194"/>
    </location>
</feature>
<feature type="compositionally biased region" description="Gly residues" evidence="1">
    <location>
        <begin position="195"/>
        <end position="209"/>
    </location>
</feature>
<organism evidence="2 3">
    <name type="scientific">Candidatus Methylophosphatis roskildensis</name>
    <dbReference type="NCBI Taxonomy" id="2899263"/>
    <lineage>
        <taxon>Bacteria</taxon>
        <taxon>Pseudomonadati</taxon>
        <taxon>Pseudomonadota</taxon>
        <taxon>Betaproteobacteria</taxon>
        <taxon>Nitrosomonadales</taxon>
        <taxon>Sterolibacteriaceae</taxon>
        <taxon>Candidatus Methylophosphatis</taxon>
    </lineage>
</organism>
<feature type="region of interest" description="Disordered" evidence="1">
    <location>
        <begin position="113"/>
        <end position="140"/>
    </location>
</feature>
<dbReference type="EMBL" id="JADJEV010000001">
    <property type="protein sequence ID" value="MBK6971801.1"/>
    <property type="molecule type" value="Genomic_DNA"/>
</dbReference>
<comment type="caution">
    <text evidence="2">The sequence shown here is derived from an EMBL/GenBank/DDBJ whole genome shotgun (WGS) entry which is preliminary data.</text>
</comment>
<sequence>MAKNIGKSVGSGGVNLYSDVRVVQYLLNCVPVSSGGPQKELAIDGAAGPLTKAAIVGFQKQKLGFCDGRVDPGGRTLTALQIFDPYPMQPMASPPAGKSGAAGTGAAYGKDATGKSPAYPGGGKSDGGGDGSGGKTSGAGASGGVVDTWGYYNPASPYYMTAGYEPGSSGGGKSDSGKSTSNAGGSGKSSSSWDGYGGKSSGGGAGGGSAASTDPWGYYNPASPYYMKSGYAPGAAGGGKSTSFDGGGKSA</sequence>
<evidence type="ECO:0000256" key="1">
    <source>
        <dbReference type="SAM" id="MobiDB-lite"/>
    </source>
</evidence>
<dbReference type="InterPro" id="IPR036366">
    <property type="entry name" value="PGBDSf"/>
</dbReference>
<feature type="compositionally biased region" description="Gly residues" evidence="1">
    <location>
        <begin position="120"/>
        <end position="140"/>
    </location>
</feature>
<evidence type="ECO:0000313" key="3">
    <source>
        <dbReference type="Proteomes" id="UP000807785"/>
    </source>
</evidence>
<dbReference type="AlphaFoldDB" id="A0A9D7HPZ3"/>
<feature type="region of interest" description="Disordered" evidence="1">
    <location>
        <begin position="89"/>
        <end position="108"/>
    </location>
</feature>
<feature type="region of interest" description="Disordered" evidence="1">
    <location>
        <begin position="166"/>
        <end position="213"/>
    </location>
</feature>
<proteinExistence type="predicted"/>
<reference evidence="2" key="1">
    <citation type="submission" date="2020-10" db="EMBL/GenBank/DDBJ databases">
        <title>Connecting structure to function with the recovery of over 1000 high-quality activated sludge metagenome-assembled genomes encoding full-length rRNA genes using long-read sequencing.</title>
        <authorList>
            <person name="Singleton C.M."/>
            <person name="Petriglieri F."/>
            <person name="Kristensen J.M."/>
            <person name="Kirkegaard R.H."/>
            <person name="Michaelsen T.Y."/>
            <person name="Andersen M.H."/>
            <person name="Karst S.M."/>
            <person name="Dueholm M.S."/>
            <person name="Nielsen P.H."/>
            <person name="Albertsen M."/>
        </authorList>
    </citation>
    <scope>NUCLEOTIDE SEQUENCE</scope>
    <source>
        <strain evidence="2">Bjer_18-Q3-R1-45_BAT3C.347</strain>
    </source>
</reference>
<feature type="compositionally biased region" description="Low complexity" evidence="1">
    <location>
        <begin position="94"/>
        <end position="108"/>
    </location>
</feature>